<organism evidence="4 5">
    <name type="scientific">Handelsmanbacteria sp. (strain RIFCSPLOWO2_12_FULL_64_10)</name>
    <dbReference type="NCBI Taxonomy" id="1817868"/>
    <lineage>
        <taxon>Bacteria</taxon>
        <taxon>Candidatus Handelsmaniibacteriota</taxon>
    </lineage>
</organism>
<protein>
    <submittedName>
        <fullName evidence="4">Proteasome subunit alpha</fullName>
    </submittedName>
</protein>
<dbReference type="Proteomes" id="UP000178606">
    <property type="component" value="Unassembled WGS sequence"/>
</dbReference>
<dbReference type="Pfam" id="PF00227">
    <property type="entry name" value="Proteasome"/>
    <property type="match status" value="1"/>
</dbReference>
<dbReference type="InterPro" id="IPR029055">
    <property type="entry name" value="Ntn_hydrolases_N"/>
</dbReference>
<accession>A0A1F6CTU0</accession>
<dbReference type="PANTHER" id="PTHR32194:SF0">
    <property type="entry name" value="ATP-DEPENDENT PROTEASE SUBUNIT HSLV"/>
    <property type="match status" value="1"/>
</dbReference>
<name>A0A1F6CTU0_HANXR</name>
<dbReference type="Gene3D" id="3.60.20.10">
    <property type="entry name" value="Glutamine Phosphoribosylpyrophosphate, subunit 1, domain 1"/>
    <property type="match status" value="1"/>
</dbReference>
<evidence type="ECO:0000313" key="4">
    <source>
        <dbReference type="EMBL" id="OGG52312.1"/>
    </source>
</evidence>
<reference evidence="4 5" key="1">
    <citation type="journal article" date="2016" name="Nat. Commun.">
        <title>Thousands of microbial genomes shed light on interconnected biogeochemical processes in an aquifer system.</title>
        <authorList>
            <person name="Anantharaman K."/>
            <person name="Brown C.T."/>
            <person name="Hug L.A."/>
            <person name="Sharon I."/>
            <person name="Castelle C.J."/>
            <person name="Probst A.J."/>
            <person name="Thomas B.C."/>
            <person name="Singh A."/>
            <person name="Wilkins M.J."/>
            <person name="Karaoz U."/>
            <person name="Brodie E.L."/>
            <person name="Williams K.H."/>
            <person name="Hubbard S.S."/>
            <person name="Banfield J.F."/>
        </authorList>
    </citation>
    <scope>NUCLEOTIDE SEQUENCE [LARGE SCALE GENOMIC DNA]</scope>
    <source>
        <strain evidence="5">RIFCSPLOWO2_12_FULL_64_10</strain>
    </source>
</reference>
<evidence type="ECO:0000256" key="1">
    <source>
        <dbReference type="ARBA" id="ARBA00022490"/>
    </source>
</evidence>
<dbReference type="PROSITE" id="PS51476">
    <property type="entry name" value="PROTEASOME_BETA_2"/>
    <property type="match status" value="1"/>
</dbReference>
<proteinExistence type="predicted"/>
<comment type="caution">
    <text evidence="4">The sequence shown here is derived from an EMBL/GenBank/DDBJ whole genome shotgun (WGS) entry which is preliminary data.</text>
</comment>
<keyword evidence="2" id="KW-0645">Protease</keyword>
<dbReference type="AlphaFoldDB" id="A0A1F6CTU0"/>
<evidence type="ECO:0000256" key="2">
    <source>
        <dbReference type="ARBA" id="ARBA00022670"/>
    </source>
</evidence>
<dbReference type="PANTHER" id="PTHR32194">
    <property type="entry name" value="METALLOPROTEASE TLDD"/>
    <property type="match status" value="1"/>
</dbReference>
<dbReference type="InterPro" id="IPR023333">
    <property type="entry name" value="Proteasome_suB-type"/>
</dbReference>
<dbReference type="GO" id="GO:0005737">
    <property type="term" value="C:cytoplasm"/>
    <property type="evidence" value="ECO:0007669"/>
    <property type="project" value="TreeGrafter"/>
</dbReference>
<dbReference type="GO" id="GO:0051603">
    <property type="term" value="P:proteolysis involved in protein catabolic process"/>
    <property type="evidence" value="ECO:0007669"/>
    <property type="project" value="InterPro"/>
</dbReference>
<sequence>MPHDGDFFGLLKERGYSFGADVAPGSSLPEGFRPTEGTTILAVNYDRGVLIAGDRRATAGNAVIHDRADKVLSIDDHSVLAISGSPAIAYEIARVLEHTFQYYRRSQLQELSLEGKLRRVSRLIRENLPMTLQGIGAVIPIFAVYDLSDGPEGKGKIFFYDALGAQFECADFATTGSGSPAIRGALYYQNRWSGRPLASMGLEESVGLVLRLLETAAEYDTATGGTDRRAAIFPTVKTISREGIRDIPAEEIARVYGEQVER</sequence>
<keyword evidence="4" id="KW-0647">Proteasome</keyword>
<dbReference type="SUPFAM" id="SSF56235">
    <property type="entry name" value="N-terminal nucleophile aminohydrolases (Ntn hydrolases)"/>
    <property type="match status" value="1"/>
</dbReference>
<evidence type="ECO:0000256" key="3">
    <source>
        <dbReference type="ARBA" id="ARBA00022801"/>
    </source>
</evidence>
<keyword evidence="1" id="KW-0963">Cytoplasm</keyword>
<dbReference type="InterPro" id="IPR001353">
    <property type="entry name" value="Proteasome_sua/b"/>
</dbReference>
<keyword evidence="3" id="KW-0378">Hydrolase</keyword>
<gene>
    <name evidence="4" type="ORF">A3F84_05200</name>
</gene>
<dbReference type="GO" id="GO:0005839">
    <property type="term" value="C:proteasome core complex"/>
    <property type="evidence" value="ECO:0007669"/>
    <property type="project" value="InterPro"/>
</dbReference>
<dbReference type="GO" id="GO:0008233">
    <property type="term" value="F:peptidase activity"/>
    <property type="evidence" value="ECO:0007669"/>
    <property type="project" value="UniProtKB-KW"/>
</dbReference>
<evidence type="ECO:0000313" key="5">
    <source>
        <dbReference type="Proteomes" id="UP000178606"/>
    </source>
</evidence>
<dbReference type="EMBL" id="MFKF01000144">
    <property type="protein sequence ID" value="OGG52312.1"/>
    <property type="molecule type" value="Genomic_DNA"/>
</dbReference>